<dbReference type="Pfam" id="PF00823">
    <property type="entry name" value="PPE"/>
    <property type="match status" value="1"/>
</dbReference>
<dbReference type="GO" id="GO:0052572">
    <property type="term" value="P:response to host immune response"/>
    <property type="evidence" value="ECO:0007669"/>
    <property type="project" value="TreeGrafter"/>
</dbReference>
<dbReference type="PANTHER" id="PTHR46766">
    <property type="entry name" value="GLUTAMINE-RICH PROTEIN 2"/>
    <property type="match status" value="1"/>
</dbReference>
<dbReference type="InterPro" id="IPR022171">
    <property type="entry name" value="PPE_C"/>
</dbReference>
<evidence type="ECO:0000256" key="1">
    <source>
        <dbReference type="ARBA" id="ARBA00010652"/>
    </source>
</evidence>
<dbReference type="SUPFAM" id="SSF140459">
    <property type="entry name" value="PE/PPE dimer-like"/>
    <property type="match status" value="1"/>
</dbReference>
<sequence length="366" mass="35186">MLMDFAVLPPEVNSAQMYGGAGSGPMFAAAAAWDELGADLSGAASTFDALISGLTSGPWTGAASAAMAATAAGYLGWLSAAAALAEGSAAQARTAAAAFEAALAATVHPALVENNRLQFLTLVATNFLGLNTPAIAAAEFEYIEMWAQDVAAMVAYCTQALTAATQLIPFAAIPLDAVGIALTAESVAATVGPPLQGAFQAAQLLASPAMMAIQPAMMAIGAATQAGSGGGAAMVGATMPEGATGLAAGAVTAESLKPMGGAGLGAAASMGNARMVGALSVPQSWPGSTPAGMSSSALSGLAGLGMSNAAMAAEANAAAGGGMPMMPMPMGGGAQGGMPAGMMAGRGGGAPHVVQSRPSVIPRIGV</sequence>
<feature type="domain" description="PPE" evidence="3">
    <location>
        <begin position="4"/>
        <end position="167"/>
    </location>
</feature>
<evidence type="ECO:0000256" key="2">
    <source>
        <dbReference type="SAM" id="MobiDB-lite"/>
    </source>
</evidence>
<gene>
    <name evidence="5" type="primary">PPE38_5</name>
    <name evidence="5" type="ORF">MBOU_47420</name>
</gene>
<feature type="region of interest" description="Disordered" evidence="2">
    <location>
        <begin position="347"/>
        <end position="366"/>
    </location>
</feature>
<organism evidence="5 6">
    <name type="scientific">Mycobacterium bourgelatii</name>
    <dbReference type="NCBI Taxonomy" id="1273442"/>
    <lineage>
        <taxon>Bacteria</taxon>
        <taxon>Bacillati</taxon>
        <taxon>Actinomycetota</taxon>
        <taxon>Actinomycetes</taxon>
        <taxon>Mycobacteriales</taxon>
        <taxon>Mycobacteriaceae</taxon>
        <taxon>Mycobacterium</taxon>
    </lineage>
</organism>
<comment type="caution">
    <text evidence="5">The sequence shown here is derived from an EMBL/GenBank/DDBJ whole genome shotgun (WGS) entry which is preliminary data.</text>
</comment>
<name>A0A7I9YVH5_MYCBU</name>
<dbReference type="RefSeq" id="WP_205351420.1">
    <property type="nucleotide sequence ID" value="NZ_BLKZ01000001.1"/>
</dbReference>
<dbReference type="Gene3D" id="1.20.1260.20">
    <property type="entry name" value="PPE superfamily"/>
    <property type="match status" value="1"/>
</dbReference>
<proteinExistence type="inferred from homology"/>
<keyword evidence="6" id="KW-1185">Reference proteome</keyword>
<reference evidence="5 6" key="1">
    <citation type="journal article" date="2019" name="Emerg. Microbes Infect.">
        <title>Comprehensive subspecies identification of 175 nontuberculous mycobacteria species based on 7547 genomic profiles.</title>
        <authorList>
            <person name="Matsumoto Y."/>
            <person name="Kinjo T."/>
            <person name="Motooka D."/>
            <person name="Nabeya D."/>
            <person name="Jung N."/>
            <person name="Uechi K."/>
            <person name="Horii T."/>
            <person name="Iida T."/>
            <person name="Fujita J."/>
            <person name="Nakamura S."/>
        </authorList>
    </citation>
    <scope>NUCLEOTIDE SEQUENCE [LARGE SCALE GENOMIC DNA]</scope>
    <source>
        <strain evidence="5 6">JCM 30725</strain>
    </source>
</reference>
<protein>
    <submittedName>
        <fullName evidence="5">Putative PPE family protein PPE38</fullName>
    </submittedName>
</protein>
<dbReference type="InterPro" id="IPR038332">
    <property type="entry name" value="PPE_sf"/>
</dbReference>
<evidence type="ECO:0000259" key="4">
    <source>
        <dbReference type="Pfam" id="PF12484"/>
    </source>
</evidence>
<comment type="similarity">
    <text evidence="1">Belongs to the mycobacterial PPE family.</text>
</comment>
<accession>A0A7I9YVH5</accession>
<dbReference type="InterPro" id="IPR000030">
    <property type="entry name" value="PPE_dom"/>
</dbReference>
<evidence type="ECO:0000313" key="6">
    <source>
        <dbReference type="Proteomes" id="UP000465360"/>
    </source>
</evidence>
<dbReference type="PANTHER" id="PTHR46766:SF1">
    <property type="entry name" value="GLUTAMINE-RICH PROTEIN 2"/>
    <property type="match status" value="1"/>
</dbReference>
<evidence type="ECO:0000259" key="3">
    <source>
        <dbReference type="Pfam" id="PF00823"/>
    </source>
</evidence>
<dbReference type="Proteomes" id="UP000465360">
    <property type="component" value="Unassembled WGS sequence"/>
</dbReference>
<dbReference type="FunFam" id="1.20.1260.20:FF:000001">
    <property type="entry name" value="PPE family protein PPE41"/>
    <property type="match status" value="1"/>
</dbReference>
<dbReference type="AlphaFoldDB" id="A0A7I9YVH5"/>
<dbReference type="EMBL" id="BLKZ01000001">
    <property type="protein sequence ID" value="GFG92700.1"/>
    <property type="molecule type" value="Genomic_DNA"/>
</dbReference>
<dbReference type="Pfam" id="PF12484">
    <property type="entry name" value="PPE-SVP"/>
    <property type="match status" value="1"/>
</dbReference>
<evidence type="ECO:0000313" key="5">
    <source>
        <dbReference type="EMBL" id="GFG92700.1"/>
    </source>
</evidence>
<feature type="domain" description="PPE family C-terminal" evidence="4">
    <location>
        <begin position="267"/>
        <end position="363"/>
    </location>
</feature>